<dbReference type="EMBL" id="OMOR01000002">
    <property type="protein sequence ID" value="SPH27401.1"/>
    <property type="molecule type" value="Genomic_DNA"/>
</dbReference>
<feature type="signal peptide" evidence="1">
    <location>
        <begin position="1"/>
        <end position="28"/>
    </location>
</feature>
<keyword evidence="1" id="KW-0732">Signal</keyword>
<protein>
    <recommendedName>
        <fullName evidence="4">C-type lysozyme inhibitor domain-containing protein</fullName>
    </recommendedName>
</protein>
<dbReference type="RefSeq" id="WP_108830342.1">
    <property type="nucleotide sequence ID" value="NZ_OMOR01000002.1"/>
</dbReference>
<organism evidence="2 3">
    <name type="scientific">Ascidiaceihabitans donghaensis</name>
    <dbReference type="NCBI Taxonomy" id="1510460"/>
    <lineage>
        <taxon>Bacteria</taxon>
        <taxon>Pseudomonadati</taxon>
        <taxon>Pseudomonadota</taxon>
        <taxon>Alphaproteobacteria</taxon>
        <taxon>Rhodobacterales</taxon>
        <taxon>Paracoccaceae</taxon>
        <taxon>Ascidiaceihabitans</taxon>
    </lineage>
</organism>
<gene>
    <name evidence="2" type="ORF">ASD8599_03867</name>
</gene>
<keyword evidence="3" id="KW-1185">Reference proteome</keyword>
<evidence type="ECO:0008006" key="4">
    <source>
        <dbReference type="Google" id="ProtNLM"/>
    </source>
</evidence>
<proteinExistence type="predicted"/>
<reference evidence="2 3" key="1">
    <citation type="submission" date="2018-03" db="EMBL/GenBank/DDBJ databases">
        <authorList>
            <person name="Keele B.F."/>
        </authorList>
    </citation>
    <scope>NUCLEOTIDE SEQUENCE [LARGE SCALE GENOMIC DNA]</scope>
    <source>
        <strain evidence="2 3">CECT 8599</strain>
    </source>
</reference>
<evidence type="ECO:0000313" key="3">
    <source>
        <dbReference type="Proteomes" id="UP000244880"/>
    </source>
</evidence>
<accession>A0A2R8BPH3</accession>
<evidence type="ECO:0000313" key="2">
    <source>
        <dbReference type="EMBL" id="SPH27401.1"/>
    </source>
</evidence>
<feature type="chain" id="PRO_5015312239" description="C-type lysozyme inhibitor domain-containing protein" evidence="1">
    <location>
        <begin position="29"/>
        <end position="129"/>
    </location>
</feature>
<dbReference type="AlphaFoldDB" id="A0A2R8BPH3"/>
<sequence length="129" mass="14039">MKFMIRTVPALSGTAFLALSLLSGAAFADCTRHIYNKSANVWSYGFTASKDEELGDKALVIVNGETAKIEYVTGDSAPKWLRLEKVTYTDGKPHYKESFAVNGCYLVHDGVTGRAVLNDPADGDVIFID</sequence>
<evidence type="ECO:0000256" key="1">
    <source>
        <dbReference type="SAM" id="SignalP"/>
    </source>
</evidence>
<dbReference type="Proteomes" id="UP000244880">
    <property type="component" value="Unassembled WGS sequence"/>
</dbReference>
<name>A0A2R8BPH3_9RHOB</name>
<dbReference type="OrthoDB" id="9962511at2"/>